<keyword evidence="4" id="KW-1185">Reference proteome</keyword>
<protein>
    <recommendedName>
        <fullName evidence="2">2-oxoacid dehydrogenase acyltransferase catalytic domain-containing protein</fullName>
    </recommendedName>
</protein>
<feature type="domain" description="2-oxoacid dehydrogenase acyltransferase catalytic" evidence="2">
    <location>
        <begin position="178"/>
        <end position="257"/>
    </location>
</feature>
<dbReference type="EMBL" id="BAAAHK010000003">
    <property type="protein sequence ID" value="GAA0927749.1"/>
    <property type="molecule type" value="Genomic_DNA"/>
</dbReference>
<feature type="domain" description="2-oxoacid dehydrogenase acyltransferase catalytic" evidence="2">
    <location>
        <begin position="36"/>
        <end position="132"/>
    </location>
</feature>
<feature type="region of interest" description="Disordered" evidence="1">
    <location>
        <begin position="333"/>
        <end position="359"/>
    </location>
</feature>
<evidence type="ECO:0000259" key="2">
    <source>
        <dbReference type="Pfam" id="PF00198"/>
    </source>
</evidence>
<evidence type="ECO:0000313" key="3">
    <source>
        <dbReference type="EMBL" id="GAA0927749.1"/>
    </source>
</evidence>
<dbReference type="InterPro" id="IPR001078">
    <property type="entry name" value="2-oxoacid_DH_actylTfrase"/>
</dbReference>
<reference evidence="3 4" key="1">
    <citation type="journal article" date="2019" name="Int. J. Syst. Evol. Microbiol.">
        <title>The Global Catalogue of Microorganisms (GCM) 10K type strain sequencing project: providing services to taxonomists for standard genome sequencing and annotation.</title>
        <authorList>
            <consortium name="The Broad Institute Genomics Platform"/>
            <consortium name="The Broad Institute Genome Sequencing Center for Infectious Disease"/>
            <person name="Wu L."/>
            <person name="Ma J."/>
        </authorList>
    </citation>
    <scope>NUCLEOTIDE SEQUENCE [LARGE SCALE GENOMIC DNA]</scope>
    <source>
        <strain evidence="3 4">JCM 10977</strain>
    </source>
</reference>
<gene>
    <name evidence="3" type="ORF">GCM10009554_08860</name>
</gene>
<evidence type="ECO:0000313" key="4">
    <source>
        <dbReference type="Proteomes" id="UP001500542"/>
    </source>
</evidence>
<feature type="region of interest" description="Disordered" evidence="1">
    <location>
        <begin position="262"/>
        <end position="316"/>
    </location>
</feature>
<dbReference type="RefSeq" id="WP_343965025.1">
    <property type="nucleotide sequence ID" value="NZ_BAAAHK010000003.1"/>
</dbReference>
<name>A0ABN1PH94_9ACTN</name>
<dbReference type="Gene3D" id="3.30.559.10">
    <property type="entry name" value="Chloramphenicol acetyltransferase-like domain"/>
    <property type="match status" value="1"/>
</dbReference>
<dbReference type="Proteomes" id="UP001500542">
    <property type="component" value="Unassembled WGS sequence"/>
</dbReference>
<dbReference type="InterPro" id="IPR023213">
    <property type="entry name" value="CAT-like_dom_sf"/>
</dbReference>
<sequence>MKRAAERIVKVPWVRRLVIDAGRASRRRHSIHGLFEVDVTAARKALRTQLRDTGEQMSFTAFVVSCVARAVAAEPAVQAYRNLRGREVIFSQVDVGLPVEVELDGVPFAFTHVLRDAGRRSVRELHDEIRAVHADPNRSPSVRKSNWARAYLLLPAFVRTGLLGALHRFPHRQRAIAGTVGVSAVGMFAGGGGWGIGFQLHTLAVVVGGITVRPVLAGGRLVDREWLQLTVSVDHDVVDGAPAARFVNRLRALLSAADALEPAAGRPDRSGLSPLQQGSAMADGGADPEEDATMTEDSTRRGPANENVPVSRSSRTYDGLLKYLGARLYEEREHARHEDEEHEVKDSGNKDSGNRPKKR</sequence>
<organism evidence="3 4">
    <name type="scientific">Kribbella koreensis</name>
    <dbReference type="NCBI Taxonomy" id="57909"/>
    <lineage>
        <taxon>Bacteria</taxon>
        <taxon>Bacillati</taxon>
        <taxon>Actinomycetota</taxon>
        <taxon>Actinomycetes</taxon>
        <taxon>Propionibacteriales</taxon>
        <taxon>Kribbellaceae</taxon>
        <taxon>Kribbella</taxon>
    </lineage>
</organism>
<comment type="caution">
    <text evidence="3">The sequence shown here is derived from an EMBL/GenBank/DDBJ whole genome shotgun (WGS) entry which is preliminary data.</text>
</comment>
<accession>A0ABN1PH94</accession>
<proteinExistence type="predicted"/>
<dbReference type="Pfam" id="PF00198">
    <property type="entry name" value="2-oxoacid_dh"/>
    <property type="match status" value="2"/>
</dbReference>
<evidence type="ECO:0000256" key="1">
    <source>
        <dbReference type="SAM" id="MobiDB-lite"/>
    </source>
</evidence>
<dbReference type="SUPFAM" id="SSF52777">
    <property type="entry name" value="CoA-dependent acyltransferases"/>
    <property type="match status" value="1"/>
</dbReference>